<dbReference type="CDD" id="cd12148">
    <property type="entry name" value="fungal_TF_MHR"/>
    <property type="match status" value="1"/>
</dbReference>
<dbReference type="EMBL" id="NPHW01002610">
    <property type="protein sequence ID" value="OXV11093.1"/>
    <property type="molecule type" value="Genomic_DNA"/>
</dbReference>
<feature type="region of interest" description="Disordered" evidence="6">
    <location>
        <begin position="112"/>
        <end position="153"/>
    </location>
</feature>
<feature type="compositionally biased region" description="Low complexity" evidence="6">
    <location>
        <begin position="12"/>
        <end position="21"/>
    </location>
</feature>
<feature type="compositionally biased region" description="Polar residues" evidence="6">
    <location>
        <begin position="112"/>
        <end position="122"/>
    </location>
</feature>
<dbReference type="GO" id="GO:0000978">
    <property type="term" value="F:RNA polymerase II cis-regulatory region sequence-specific DNA binding"/>
    <property type="evidence" value="ECO:0007669"/>
    <property type="project" value="TreeGrafter"/>
</dbReference>
<organism evidence="8 9">
    <name type="scientific">Elaphomyces granulatus</name>
    <dbReference type="NCBI Taxonomy" id="519963"/>
    <lineage>
        <taxon>Eukaryota</taxon>
        <taxon>Fungi</taxon>
        <taxon>Dikarya</taxon>
        <taxon>Ascomycota</taxon>
        <taxon>Pezizomycotina</taxon>
        <taxon>Eurotiomycetes</taxon>
        <taxon>Eurotiomycetidae</taxon>
        <taxon>Eurotiales</taxon>
        <taxon>Elaphomycetaceae</taxon>
        <taxon>Elaphomyces</taxon>
    </lineage>
</organism>
<dbReference type="OrthoDB" id="2283488at2759"/>
<protein>
    <recommendedName>
        <fullName evidence="7">Zn(2)-C6 fungal-type domain-containing protein</fullName>
    </recommendedName>
</protein>
<keyword evidence="2" id="KW-0805">Transcription regulation</keyword>
<dbReference type="CDD" id="cd00067">
    <property type="entry name" value="GAL4"/>
    <property type="match status" value="1"/>
</dbReference>
<reference evidence="8 9" key="1">
    <citation type="journal article" date="2015" name="Environ. Microbiol.">
        <title>Metagenome sequence of Elaphomyces granulatus from sporocarp tissue reveals Ascomycota ectomycorrhizal fingerprints of genome expansion and a Proteobacteria-rich microbiome.</title>
        <authorList>
            <person name="Quandt C.A."/>
            <person name="Kohler A."/>
            <person name="Hesse C.N."/>
            <person name="Sharpton T.J."/>
            <person name="Martin F."/>
            <person name="Spatafora J.W."/>
        </authorList>
    </citation>
    <scope>NUCLEOTIDE SEQUENCE [LARGE SCALE GENOMIC DNA]</scope>
    <source>
        <strain evidence="8 9">OSC145934</strain>
    </source>
</reference>
<evidence type="ECO:0000256" key="4">
    <source>
        <dbReference type="ARBA" id="ARBA00023163"/>
    </source>
</evidence>
<dbReference type="GO" id="GO:0008270">
    <property type="term" value="F:zinc ion binding"/>
    <property type="evidence" value="ECO:0007669"/>
    <property type="project" value="InterPro"/>
</dbReference>
<dbReference type="InterPro" id="IPR001138">
    <property type="entry name" value="Zn2Cys6_DnaBD"/>
</dbReference>
<accession>A0A232M3X6</accession>
<evidence type="ECO:0000256" key="6">
    <source>
        <dbReference type="SAM" id="MobiDB-lite"/>
    </source>
</evidence>
<dbReference type="InterPro" id="IPR051127">
    <property type="entry name" value="Fungal_SecMet_Regulators"/>
</dbReference>
<evidence type="ECO:0000256" key="5">
    <source>
        <dbReference type="ARBA" id="ARBA00023242"/>
    </source>
</evidence>
<dbReference type="SMART" id="SM00906">
    <property type="entry name" value="Fungal_trans"/>
    <property type="match status" value="1"/>
</dbReference>
<proteinExistence type="predicted"/>
<keyword evidence="3" id="KW-0238">DNA-binding</keyword>
<evidence type="ECO:0000256" key="2">
    <source>
        <dbReference type="ARBA" id="ARBA00023015"/>
    </source>
</evidence>
<name>A0A232M3X6_9EURO</name>
<dbReference type="SUPFAM" id="SSF57701">
    <property type="entry name" value="Zn2/Cys6 DNA-binding domain"/>
    <property type="match status" value="1"/>
</dbReference>
<evidence type="ECO:0000256" key="1">
    <source>
        <dbReference type="ARBA" id="ARBA00022723"/>
    </source>
</evidence>
<keyword evidence="1" id="KW-0479">Metal-binding</keyword>
<evidence type="ECO:0000256" key="3">
    <source>
        <dbReference type="ARBA" id="ARBA00023125"/>
    </source>
</evidence>
<dbReference type="PROSITE" id="PS50048">
    <property type="entry name" value="ZN2_CY6_FUNGAL_2"/>
    <property type="match status" value="1"/>
</dbReference>
<dbReference type="InterPro" id="IPR036864">
    <property type="entry name" value="Zn2-C6_fun-type_DNA-bd_sf"/>
</dbReference>
<dbReference type="PANTHER" id="PTHR47424:SF5">
    <property type="entry name" value="ZN(II)2CYS6 TRANSCRIPTION FACTOR (EUROFUNG)"/>
    <property type="match status" value="1"/>
</dbReference>
<keyword evidence="4" id="KW-0804">Transcription</keyword>
<feature type="compositionally biased region" description="Polar residues" evidence="6">
    <location>
        <begin position="1"/>
        <end position="11"/>
    </location>
</feature>
<sequence>MFHTFNSGQNPSSTSSGTSSSSRRRSNAVHACEQCRRRKIRCDGQRPCEACQWYKKVDLCYYSDPLPSQKHTEKLSATLKEYEGVFKKLFPGTALDSLSSLSRDKLLDIATRGQTRLPNTPAISPPPETHPSQLSPESDDLESLQSIPEAASDNRDSHFQVIVASVTDDVNALSLSSKQPSSYLGISSVHAILKVINHLSPGSIPSNSNTPPPQSHQWDSSFAMGIHPDISPIHSHPNRHQEEERMIHAYFENFHPLTPLLDEITFKEHYHSRTDRRWNALLNMVFALGSIAANTADNMLHEEYFKRAKTFLDLDALGQPHLETVQTLSLMGGHYLHYISQPHLAYCLVGAALRMAATLGIHREFSGNNDSKQNSLAELRRRVWWSLLCMDTWGCETLGRPSLGRWGPGITAKLPQYSKGREHMSSILPLVENIRYCRVVTQVQDMTVTPMINHAEMVNLDNQLLEWYENLPELLKTYEPCLSATAIARTVMRWRYRNQRILLYRPALLSYAMRRIPYIALRSEERAAIEKCRSLAEETIQDISATTNANPMLGWNGVWIIFQATMVPLLGLFITDETNADPRASRESCQTLVESAMNTLERMQLWSPTALRSLDCVYRIYDASKRETEPGGAGNSSAMMRGGYHATTITTASRPQISTIVPPAQLSVNRTTGLQSPVTAPDLMTDPVYYVPDQETFDFLAYTNDPMGTGFSSTQFVSDNTAALWMQQNTPAFMQHPMDDGTYFMGPTTSILQNIMQ</sequence>
<evidence type="ECO:0000313" key="8">
    <source>
        <dbReference type="EMBL" id="OXV11093.1"/>
    </source>
</evidence>
<dbReference type="PROSITE" id="PS00463">
    <property type="entry name" value="ZN2_CY6_FUNGAL_1"/>
    <property type="match status" value="1"/>
</dbReference>
<evidence type="ECO:0000313" key="9">
    <source>
        <dbReference type="Proteomes" id="UP000243515"/>
    </source>
</evidence>
<keyword evidence="9" id="KW-1185">Reference proteome</keyword>
<dbReference type="GO" id="GO:0000981">
    <property type="term" value="F:DNA-binding transcription factor activity, RNA polymerase II-specific"/>
    <property type="evidence" value="ECO:0007669"/>
    <property type="project" value="InterPro"/>
</dbReference>
<dbReference type="AlphaFoldDB" id="A0A232M3X6"/>
<feature type="region of interest" description="Disordered" evidence="6">
    <location>
        <begin position="1"/>
        <end position="27"/>
    </location>
</feature>
<dbReference type="Proteomes" id="UP000243515">
    <property type="component" value="Unassembled WGS sequence"/>
</dbReference>
<dbReference type="GO" id="GO:0005634">
    <property type="term" value="C:nucleus"/>
    <property type="evidence" value="ECO:0007669"/>
    <property type="project" value="TreeGrafter"/>
</dbReference>
<gene>
    <name evidence="8" type="ORF">Egran_01145</name>
</gene>
<evidence type="ECO:0000259" key="7">
    <source>
        <dbReference type="PROSITE" id="PS50048"/>
    </source>
</evidence>
<dbReference type="Pfam" id="PF04082">
    <property type="entry name" value="Fungal_trans"/>
    <property type="match status" value="1"/>
</dbReference>
<dbReference type="Gene3D" id="4.10.240.10">
    <property type="entry name" value="Zn(2)-C6 fungal-type DNA-binding domain"/>
    <property type="match status" value="1"/>
</dbReference>
<dbReference type="PANTHER" id="PTHR47424">
    <property type="entry name" value="REGULATORY PROTEIN GAL4"/>
    <property type="match status" value="1"/>
</dbReference>
<dbReference type="SMART" id="SM00066">
    <property type="entry name" value="GAL4"/>
    <property type="match status" value="1"/>
</dbReference>
<comment type="caution">
    <text evidence="8">The sequence shown here is derived from an EMBL/GenBank/DDBJ whole genome shotgun (WGS) entry which is preliminary data.</text>
</comment>
<keyword evidence="5" id="KW-0539">Nucleus</keyword>
<dbReference type="GO" id="GO:0000435">
    <property type="term" value="P:positive regulation of transcription from RNA polymerase II promoter by galactose"/>
    <property type="evidence" value="ECO:0007669"/>
    <property type="project" value="TreeGrafter"/>
</dbReference>
<dbReference type="GO" id="GO:0006351">
    <property type="term" value="P:DNA-templated transcription"/>
    <property type="evidence" value="ECO:0007669"/>
    <property type="project" value="InterPro"/>
</dbReference>
<dbReference type="Pfam" id="PF00172">
    <property type="entry name" value="Zn_clus"/>
    <property type="match status" value="1"/>
</dbReference>
<feature type="domain" description="Zn(2)-C6 fungal-type" evidence="7">
    <location>
        <begin position="31"/>
        <end position="62"/>
    </location>
</feature>
<dbReference type="InterPro" id="IPR007219">
    <property type="entry name" value="XnlR_reg_dom"/>
</dbReference>